<keyword evidence="3" id="KW-1185">Reference proteome</keyword>
<dbReference type="RefSeq" id="WP_249601235.1">
    <property type="nucleotide sequence ID" value="NZ_JAKHSK010000010.1"/>
</dbReference>
<evidence type="ECO:0000313" key="3">
    <source>
        <dbReference type="Proteomes" id="UP001139521"/>
    </source>
</evidence>
<dbReference type="Pfam" id="PF19081">
    <property type="entry name" value="Ig_7"/>
    <property type="match status" value="1"/>
</dbReference>
<dbReference type="EMBL" id="JAKHSK010000010">
    <property type="protein sequence ID" value="MCL6218322.1"/>
    <property type="molecule type" value="Genomic_DNA"/>
</dbReference>
<organism evidence="2 3">
    <name type="scientific">Zunongwangia pacifica</name>
    <dbReference type="NCBI Taxonomy" id="2911062"/>
    <lineage>
        <taxon>Bacteria</taxon>
        <taxon>Pseudomonadati</taxon>
        <taxon>Bacteroidota</taxon>
        <taxon>Flavobacteriia</taxon>
        <taxon>Flavobacteriales</taxon>
        <taxon>Flavobacteriaceae</taxon>
        <taxon>Zunongwangia</taxon>
    </lineage>
</organism>
<protein>
    <submittedName>
        <fullName evidence="2">Gliding motility-associated C-terminal domain-containing protein</fullName>
    </submittedName>
</protein>
<name>A0A9X1ZNZ8_9FLAO</name>
<accession>A0A9X1ZNZ8</accession>
<gene>
    <name evidence="2" type="ORF">L1967_08440</name>
</gene>
<dbReference type="Pfam" id="PF13585">
    <property type="entry name" value="CHU_C"/>
    <property type="match status" value="1"/>
</dbReference>
<feature type="domain" description="Ig-like" evidence="1">
    <location>
        <begin position="1160"/>
        <end position="1239"/>
    </location>
</feature>
<dbReference type="Proteomes" id="UP001139521">
    <property type="component" value="Unassembled WGS sequence"/>
</dbReference>
<sequence length="1337" mass="139418">MQNFTLRIRGTKLFLLSFVLFMGGLSMYGQTGCPTAANTPSNQTFCYLQTVGEISTDGTTFYRTETSTTPIPTNELLEDNGVYYVGNADGSCTTRISVTATVNTSPAPVSGYGTTFSPALGSSADSYDVDDLIATLQEDNPGATLVVFSEQYGETPLNGNTELIAENSYFVGIDNAGCPSERLAMRYDPIVAVAPTGDAAQTFCSGATVADLVAQGTSDNTQAIRWYSTATSNPNLDDDVELVDGETYYATQIINNVGSALPPTESEDRLEVTVTVIAPVNAGDDSSADVCSNDAVLDLSTLLSGDADTDGTFTLEGTDLNGQFDPSNYTAGTYTVTYTVEDECTTDEATFTITLTDQPDAPTVADQEFCETDNATVADLGTAADVEIYDDASLTTALDPTTTLATGTYYAVATSGPCTSVSTEFEVTISEQPDAPVITDQEFCETENATVADLGTAAAVEVYDDASLTTALDPTTALVTGTYYAAATNGSCVSDATQFEVTITPAVTPEAGDDMNITSCTTETLELTDYLSDDALLTGEFSGDGVTGTSFSATTAGTYIVTFTVNANNSCVTTGTSDSATFTITVNAPADANAGDDMAFDACVNETIDLTAYLSDDAITSGEFTGDGVTGTSFTATTAGTYTVTYTVDENDTCVNAGTSDSATFTITVNAPTNANAGDDMALDACTNETIDLLSYLSADANDSGEFTGNGVTGTSFTATTAGTYTVTYIVDDQDNCVTSGTSDSATFTITVNNPADANAGEDAEITACLNENIDLATYLSDDASTSGEFTGDMVTNGMFMGTAAGTYTVTYTVDENDTCVNAGTSDSATFTITVNNPADANAGEDAEITACVNENIDLTEFISADANDSGEFTGEGVSGTSFTAATAGTYTVTYSVDDQDYCVTPGTSDSATFTITVNEPSEAEAGDDNAFALCVGESVDLFTYLSDDAITSGEFSGDGVTNNGMFMATVADTYTVIYTLDEDDTCVTAGTSDTATFTITVNANANAGTDASENVCVANTTIDLKTFLIGADDNGTFSMGGTDLTDTNFDISTVGVYEFTYTVTNNCGTDSSSLTITVNEIPSAPSATDAVFCAVEGNTLAELNITGNNITFYSTANADPANMLDATDVLATGTYYATQTNAAGCESATVAINVTVNDPGTPTIDASEFQICEYDERTVAYLTAGITSGGDITWYDAAEGGSAISESAKLVDGMTYYASNYNSATGCESAIRLPYTVNFTECALVFQEGISPNGDNINDTFDIKYLEDEYPNYKIEIYNRWGNMVYKGNASTPNWDGTPTESSLGDDILPVGVYFYVIEFNDGATPARQGKVYLSR</sequence>
<comment type="caution">
    <text evidence="2">The sequence shown here is derived from an EMBL/GenBank/DDBJ whole genome shotgun (WGS) entry which is preliminary data.</text>
</comment>
<reference evidence="2" key="1">
    <citation type="submission" date="2022-01" db="EMBL/GenBank/DDBJ databases">
        <title>Genome sequencing of Zunongwangia sp. M21534 genome.</title>
        <authorList>
            <person name="Chen Y."/>
            <person name="Dong C."/>
            <person name="Shao Z."/>
        </authorList>
    </citation>
    <scope>NUCLEOTIDE SEQUENCE</scope>
    <source>
        <strain evidence="2">MCCC M21534</strain>
    </source>
</reference>
<dbReference type="InterPro" id="IPR044023">
    <property type="entry name" value="Ig_7"/>
</dbReference>
<dbReference type="InterPro" id="IPR026341">
    <property type="entry name" value="T9SS_type_B"/>
</dbReference>
<dbReference type="NCBIfam" id="TIGR04131">
    <property type="entry name" value="Bac_Flav_CTERM"/>
    <property type="match status" value="1"/>
</dbReference>
<evidence type="ECO:0000259" key="1">
    <source>
        <dbReference type="Pfam" id="PF19081"/>
    </source>
</evidence>
<proteinExistence type="predicted"/>
<evidence type="ECO:0000313" key="2">
    <source>
        <dbReference type="EMBL" id="MCL6218322.1"/>
    </source>
</evidence>